<dbReference type="GO" id="GO:0046872">
    <property type="term" value="F:metal ion binding"/>
    <property type="evidence" value="ECO:0007669"/>
    <property type="project" value="UniProtKB-KW"/>
</dbReference>
<evidence type="ECO:0000256" key="3">
    <source>
        <dbReference type="ARBA" id="ARBA00022670"/>
    </source>
</evidence>
<dbReference type="InterPro" id="IPR024079">
    <property type="entry name" value="MetalloPept_cat_dom_sf"/>
</dbReference>
<feature type="domain" description="Peptidase M13 N-terminal" evidence="10">
    <location>
        <begin position="38"/>
        <end position="412"/>
    </location>
</feature>
<feature type="domain" description="Peptidase M13 C-terminal" evidence="9">
    <location>
        <begin position="464"/>
        <end position="663"/>
    </location>
</feature>
<feature type="signal peptide" evidence="8">
    <location>
        <begin position="1"/>
        <end position="20"/>
    </location>
</feature>
<evidence type="ECO:0000256" key="1">
    <source>
        <dbReference type="ARBA" id="ARBA00001947"/>
    </source>
</evidence>
<keyword evidence="12" id="KW-1185">Reference proteome</keyword>
<keyword evidence="3" id="KW-0645">Protease</keyword>
<evidence type="ECO:0000313" key="11">
    <source>
        <dbReference type="EMBL" id="QDQ25793.1"/>
    </source>
</evidence>
<dbReference type="OrthoDB" id="9775677at2"/>
<dbReference type="CDD" id="cd08662">
    <property type="entry name" value="M13"/>
    <property type="match status" value="1"/>
</dbReference>
<evidence type="ECO:0000256" key="2">
    <source>
        <dbReference type="ARBA" id="ARBA00007357"/>
    </source>
</evidence>
<gene>
    <name evidence="11" type="ORF">FNU76_05190</name>
</gene>
<evidence type="ECO:0000313" key="12">
    <source>
        <dbReference type="Proteomes" id="UP000317550"/>
    </source>
</evidence>
<evidence type="ECO:0000259" key="10">
    <source>
        <dbReference type="Pfam" id="PF05649"/>
    </source>
</evidence>
<dbReference type="GO" id="GO:0005886">
    <property type="term" value="C:plasma membrane"/>
    <property type="evidence" value="ECO:0007669"/>
    <property type="project" value="TreeGrafter"/>
</dbReference>
<proteinExistence type="inferred from homology"/>
<dbReference type="SUPFAM" id="SSF55486">
    <property type="entry name" value="Metalloproteases ('zincins'), catalytic domain"/>
    <property type="match status" value="1"/>
</dbReference>
<sequence>MIFHPSRLALLVMLALPAAAAGRSGIDLDHFDRGIRIQDNLYRAVNGNWIKNSEIPADKSSWGTFDDVNDLSQQRVREIVEAAVAHPDTPEAMQMAALYQSYMDEALADRLGIEPIKPLLAEVDAVADRKSLTRLFGRLAVHGIEGPLRPYVNVDDNDPSQYVVMVDQYGLGMPDRDYYLKRDPGFKSTSEEYLRYLETLLGQIGLSEPARRAKAVLALEARIAKFQWDNVTLRDPHKSHNKFDRAGLAKAAPKFDWAAFLDGAEMAQVQVVDVREPSYAKALGQLVASGPLDTWRDYLRIRVLDGTAHLLSKPFTETRFNFHGKALSGRGQMTPRWKRAVRMVDDSLGESVGKRYVAKYFPAESKARIETLAGNLLKAYMQSLDKVDWLSPATKAEAKDKLSRYRVKVGYPDKWRDYSGLDIRADDLVGNALRINQFDYRYKLTYLGKPVDRDAWGMTPQMVNASYDAPLNEITFPAAMLQPPFFQADADDAVNYGAIGTIIGHEISHGFDDLGSQYDGSGNMRNWWRPADRKNFEKLADRLVAQYNSYEALPKQFVNGRLTVGENIADLSGLQIAFEAYRLSLNGKPSEALDGYTGEQRVFIGFGQVFRGKIRDKELLQRLTTDWHSPGDFRAIGAAMNSDAFHQAFNTKPGDGMFKPEADRIRIW</sequence>
<keyword evidence="8" id="KW-0732">Signal</keyword>
<dbReference type="KEGG" id="cari:FNU76_05190"/>
<accession>A0A516SCB6</accession>
<dbReference type="RefSeq" id="WP_143856718.1">
    <property type="nucleotide sequence ID" value="NZ_CP041730.1"/>
</dbReference>
<dbReference type="PROSITE" id="PS51885">
    <property type="entry name" value="NEPRILYSIN"/>
    <property type="match status" value="1"/>
</dbReference>
<dbReference type="AlphaFoldDB" id="A0A516SCB6"/>
<dbReference type="EMBL" id="CP041730">
    <property type="protein sequence ID" value="QDQ25793.1"/>
    <property type="molecule type" value="Genomic_DNA"/>
</dbReference>
<organism evidence="11 12">
    <name type="scientific">Chitinimonas arctica</name>
    <dbReference type="NCBI Taxonomy" id="2594795"/>
    <lineage>
        <taxon>Bacteria</taxon>
        <taxon>Pseudomonadati</taxon>
        <taxon>Pseudomonadota</taxon>
        <taxon>Betaproteobacteria</taxon>
        <taxon>Neisseriales</taxon>
        <taxon>Chitinibacteraceae</taxon>
        <taxon>Chitinimonas</taxon>
    </lineage>
</organism>
<dbReference type="InterPro" id="IPR042089">
    <property type="entry name" value="Peptidase_M13_dom_2"/>
</dbReference>
<dbReference type="Pfam" id="PF05649">
    <property type="entry name" value="Peptidase_M13_N"/>
    <property type="match status" value="1"/>
</dbReference>
<dbReference type="Gene3D" id="1.10.1380.10">
    <property type="entry name" value="Neutral endopeptidase , domain2"/>
    <property type="match status" value="1"/>
</dbReference>
<comment type="cofactor">
    <cofactor evidence="1">
        <name>Zn(2+)</name>
        <dbReference type="ChEBI" id="CHEBI:29105"/>
    </cofactor>
</comment>
<dbReference type="InterPro" id="IPR008753">
    <property type="entry name" value="Peptidase_M13_N"/>
</dbReference>
<dbReference type="Proteomes" id="UP000317550">
    <property type="component" value="Chromosome"/>
</dbReference>
<comment type="similarity">
    <text evidence="2">Belongs to the peptidase M13 family.</text>
</comment>
<dbReference type="GO" id="GO:0004222">
    <property type="term" value="F:metalloendopeptidase activity"/>
    <property type="evidence" value="ECO:0007669"/>
    <property type="project" value="InterPro"/>
</dbReference>
<dbReference type="PANTHER" id="PTHR11733:SF167">
    <property type="entry name" value="FI17812P1-RELATED"/>
    <property type="match status" value="1"/>
</dbReference>
<dbReference type="Gene3D" id="3.40.390.10">
    <property type="entry name" value="Collagenase (Catalytic Domain)"/>
    <property type="match status" value="1"/>
</dbReference>
<keyword evidence="7" id="KW-0482">Metalloprotease</keyword>
<keyword evidence="6" id="KW-0862">Zinc</keyword>
<dbReference type="PRINTS" id="PR00786">
    <property type="entry name" value="NEPRILYSIN"/>
</dbReference>
<dbReference type="Pfam" id="PF01431">
    <property type="entry name" value="Peptidase_M13"/>
    <property type="match status" value="1"/>
</dbReference>
<dbReference type="InterPro" id="IPR018497">
    <property type="entry name" value="Peptidase_M13_C"/>
</dbReference>
<evidence type="ECO:0000259" key="9">
    <source>
        <dbReference type="Pfam" id="PF01431"/>
    </source>
</evidence>
<evidence type="ECO:0000256" key="7">
    <source>
        <dbReference type="ARBA" id="ARBA00023049"/>
    </source>
</evidence>
<protein>
    <submittedName>
        <fullName evidence="11">M13 family metallopeptidase</fullName>
    </submittedName>
</protein>
<dbReference type="GO" id="GO:0016485">
    <property type="term" value="P:protein processing"/>
    <property type="evidence" value="ECO:0007669"/>
    <property type="project" value="TreeGrafter"/>
</dbReference>
<feature type="chain" id="PRO_5021837478" evidence="8">
    <location>
        <begin position="21"/>
        <end position="668"/>
    </location>
</feature>
<evidence type="ECO:0000256" key="5">
    <source>
        <dbReference type="ARBA" id="ARBA00022801"/>
    </source>
</evidence>
<evidence type="ECO:0000256" key="4">
    <source>
        <dbReference type="ARBA" id="ARBA00022723"/>
    </source>
</evidence>
<dbReference type="InterPro" id="IPR000718">
    <property type="entry name" value="Peptidase_M13"/>
</dbReference>
<reference evidence="12" key="1">
    <citation type="submission" date="2019-07" db="EMBL/GenBank/DDBJ databases">
        <title>Chitinimonas sp. nov., isolated from Ny-Alesund, arctica soil.</title>
        <authorList>
            <person name="Xu Q."/>
            <person name="Peng F."/>
        </authorList>
    </citation>
    <scope>NUCLEOTIDE SEQUENCE [LARGE SCALE GENOMIC DNA]</scope>
    <source>
        <strain evidence="12">R3-44</strain>
    </source>
</reference>
<evidence type="ECO:0000256" key="8">
    <source>
        <dbReference type="SAM" id="SignalP"/>
    </source>
</evidence>
<keyword evidence="5" id="KW-0378">Hydrolase</keyword>
<evidence type="ECO:0000256" key="6">
    <source>
        <dbReference type="ARBA" id="ARBA00022833"/>
    </source>
</evidence>
<keyword evidence="4" id="KW-0479">Metal-binding</keyword>
<name>A0A516SCB6_9NEIS</name>
<dbReference type="PANTHER" id="PTHR11733">
    <property type="entry name" value="ZINC METALLOPROTEASE FAMILY M13 NEPRILYSIN-RELATED"/>
    <property type="match status" value="1"/>
</dbReference>